<dbReference type="PANTHER" id="PTHR24148">
    <property type="entry name" value="ANKYRIN REPEAT DOMAIN-CONTAINING PROTEIN 39 HOMOLOG-RELATED"/>
    <property type="match status" value="1"/>
</dbReference>
<accession>A0AAN7B8L0</accession>
<dbReference type="InterPro" id="IPR052895">
    <property type="entry name" value="HetReg/Transcr_Mod"/>
</dbReference>
<evidence type="ECO:0000313" key="3">
    <source>
        <dbReference type="Proteomes" id="UP001301769"/>
    </source>
</evidence>
<dbReference type="PANTHER" id="PTHR24148:SF64">
    <property type="entry name" value="HETEROKARYON INCOMPATIBILITY DOMAIN-CONTAINING PROTEIN"/>
    <property type="match status" value="1"/>
</dbReference>
<sequence length="261" mass="29777">MAGVSGSQTISPQPSAARDLRHRRHKSRTLWIDAICINQNDVTEKNIQLPLMGRIYSESTRVVAYLGAESGDSTRTTCCLHQDLPRETLDFLSKFSSRGRKERLLALVQAYRRYLAFEALPYWSRMWTFQEFFLPKNEPVCTMGGLQFRGTSMRDAGILLVSSTEKATGWDVAMMTQAGIEFTEVQMMFDAWRELMERSNTLFIRPGQGDDGFDYELDMTTLMLAIIEPIGYELNLLYSLGNTLFLSSDEFGQLQFSYCSN</sequence>
<gene>
    <name evidence="2" type="ORF">QBC37DRAFT_425733</name>
</gene>
<evidence type="ECO:0000259" key="1">
    <source>
        <dbReference type="Pfam" id="PF06985"/>
    </source>
</evidence>
<dbReference type="InterPro" id="IPR010730">
    <property type="entry name" value="HET"/>
</dbReference>
<proteinExistence type="predicted"/>
<feature type="domain" description="Heterokaryon incompatibility" evidence="1">
    <location>
        <begin position="23"/>
        <end position="131"/>
    </location>
</feature>
<evidence type="ECO:0000313" key="2">
    <source>
        <dbReference type="EMBL" id="KAK4212080.1"/>
    </source>
</evidence>
<keyword evidence="3" id="KW-1185">Reference proteome</keyword>
<reference evidence="2" key="2">
    <citation type="submission" date="2023-05" db="EMBL/GenBank/DDBJ databases">
        <authorList>
            <consortium name="Lawrence Berkeley National Laboratory"/>
            <person name="Steindorff A."/>
            <person name="Hensen N."/>
            <person name="Bonometti L."/>
            <person name="Westerberg I."/>
            <person name="Brannstrom I.O."/>
            <person name="Guillou S."/>
            <person name="Cros-Aarteil S."/>
            <person name="Calhoun S."/>
            <person name="Haridas S."/>
            <person name="Kuo A."/>
            <person name="Mondo S."/>
            <person name="Pangilinan J."/>
            <person name="Riley R."/>
            <person name="Labutti K."/>
            <person name="Andreopoulos B."/>
            <person name="Lipzen A."/>
            <person name="Chen C."/>
            <person name="Yanf M."/>
            <person name="Daum C."/>
            <person name="Ng V."/>
            <person name="Clum A."/>
            <person name="Ohm R."/>
            <person name="Martin F."/>
            <person name="Silar P."/>
            <person name="Natvig D."/>
            <person name="Lalanne C."/>
            <person name="Gautier V."/>
            <person name="Ament-Velasquez S.L."/>
            <person name="Kruys A."/>
            <person name="Hutchinson M.I."/>
            <person name="Powell A.J."/>
            <person name="Barry K."/>
            <person name="Miller A.N."/>
            <person name="Grigoriev I.V."/>
            <person name="Debuchy R."/>
            <person name="Gladieux P."/>
            <person name="Thoren M.H."/>
            <person name="Johannesson H."/>
        </authorList>
    </citation>
    <scope>NUCLEOTIDE SEQUENCE</scope>
    <source>
        <strain evidence="2">PSN293</strain>
    </source>
</reference>
<name>A0AAN7B8L0_9PEZI</name>
<reference evidence="2" key="1">
    <citation type="journal article" date="2023" name="Mol. Phylogenet. Evol.">
        <title>Genome-scale phylogeny and comparative genomics of the fungal order Sordariales.</title>
        <authorList>
            <person name="Hensen N."/>
            <person name="Bonometti L."/>
            <person name="Westerberg I."/>
            <person name="Brannstrom I.O."/>
            <person name="Guillou S."/>
            <person name="Cros-Aarteil S."/>
            <person name="Calhoun S."/>
            <person name="Haridas S."/>
            <person name="Kuo A."/>
            <person name="Mondo S."/>
            <person name="Pangilinan J."/>
            <person name="Riley R."/>
            <person name="LaButti K."/>
            <person name="Andreopoulos B."/>
            <person name="Lipzen A."/>
            <person name="Chen C."/>
            <person name="Yan M."/>
            <person name="Daum C."/>
            <person name="Ng V."/>
            <person name="Clum A."/>
            <person name="Steindorff A."/>
            <person name="Ohm R.A."/>
            <person name="Martin F."/>
            <person name="Silar P."/>
            <person name="Natvig D.O."/>
            <person name="Lalanne C."/>
            <person name="Gautier V."/>
            <person name="Ament-Velasquez S.L."/>
            <person name="Kruys A."/>
            <person name="Hutchinson M.I."/>
            <person name="Powell A.J."/>
            <person name="Barry K."/>
            <person name="Miller A.N."/>
            <person name="Grigoriev I.V."/>
            <person name="Debuchy R."/>
            <person name="Gladieux P."/>
            <person name="Hiltunen Thoren M."/>
            <person name="Johannesson H."/>
        </authorList>
    </citation>
    <scope>NUCLEOTIDE SEQUENCE</scope>
    <source>
        <strain evidence="2">PSN293</strain>
    </source>
</reference>
<organism evidence="2 3">
    <name type="scientific">Rhypophila decipiens</name>
    <dbReference type="NCBI Taxonomy" id="261697"/>
    <lineage>
        <taxon>Eukaryota</taxon>
        <taxon>Fungi</taxon>
        <taxon>Dikarya</taxon>
        <taxon>Ascomycota</taxon>
        <taxon>Pezizomycotina</taxon>
        <taxon>Sordariomycetes</taxon>
        <taxon>Sordariomycetidae</taxon>
        <taxon>Sordariales</taxon>
        <taxon>Naviculisporaceae</taxon>
        <taxon>Rhypophila</taxon>
    </lineage>
</organism>
<dbReference type="AlphaFoldDB" id="A0AAN7B8L0"/>
<comment type="caution">
    <text evidence="2">The sequence shown here is derived from an EMBL/GenBank/DDBJ whole genome shotgun (WGS) entry which is preliminary data.</text>
</comment>
<protein>
    <submittedName>
        <fullName evidence="2">Heterokaryon incompatibility protein-domain-containing protein</fullName>
    </submittedName>
</protein>
<dbReference type="EMBL" id="MU858135">
    <property type="protein sequence ID" value="KAK4212080.1"/>
    <property type="molecule type" value="Genomic_DNA"/>
</dbReference>
<dbReference type="Proteomes" id="UP001301769">
    <property type="component" value="Unassembled WGS sequence"/>
</dbReference>
<dbReference type="Pfam" id="PF06985">
    <property type="entry name" value="HET"/>
    <property type="match status" value="1"/>
</dbReference>